<evidence type="ECO:0000256" key="3">
    <source>
        <dbReference type="ARBA" id="ARBA00023002"/>
    </source>
</evidence>
<dbReference type="RefSeq" id="WP_381437183.1">
    <property type="nucleotide sequence ID" value="NZ_JBHSNO010000008.1"/>
</dbReference>
<name>A0ABW0TMZ7_9BACL</name>
<dbReference type="PANTHER" id="PTHR30011">
    <property type="entry name" value="ALKANESULFONATE MONOOXYGENASE-RELATED"/>
    <property type="match status" value="1"/>
</dbReference>
<comment type="caution">
    <text evidence="7">The sequence shown here is derived from an EMBL/GenBank/DDBJ whole genome shotgun (WGS) entry which is preliminary data.</text>
</comment>
<protein>
    <submittedName>
        <fullName evidence="7">LLM class flavin-dependent oxidoreductase</fullName>
    </submittedName>
</protein>
<dbReference type="PANTHER" id="PTHR30011:SF16">
    <property type="entry name" value="C2H2 FINGER DOMAIN TRANSCRIPTION FACTOR (EUROFUNG)-RELATED"/>
    <property type="match status" value="1"/>
</dbReference>
<evidence type="ECO:0000256" key="5">
    <source>
        <dbReference type="SAM" id="MobiDB-lite"/>
    </source>
</evidence>
<dbReference type="InterPro" id="IPR011251">
    <property type="entry name" value="Luciferase-like_dom"/>
</dbReference>
<dbReference type="Gene3D" id="3.20.20.30">
    <property type="entry name" value="Luciferase-like domain"/>
    <property type="match status" value="1"/>
</dbReference>
<dbReference type="SUPFAM" id="SSF51679">
    <property type="entry name" value="Bacterial luciferase-like"/>
    <property type="match status" value="1"/>
</dbReference>
<accession>A0ABW0TMZ7</accession>
<dbReference type="EMBL" id="JBHSNO010000008">
    <property type="protein sequence ID" value="MFC5590542.1"/>
    <property type="molecule type" value="Genomic_DNA"/>
</dbReference>
<dbReference type="Proteomes" id="UP001596109">
    <property type="component" value="Unassembled WGS sequence"/>
</dbReference>
<dbReference type="InterPro" id="IPR051260">
    <property type="entry name" value="Diverse_substr_monoxygenases"/>
</dbReference>
<gene>
    <name evidence="7" type="ORF">ACFPRA_16675</name>
</gene>
<feature type="domain" description="Luciferase-like" evidence="6">
    <location>
        <begin position="9"/>
        <end position="54"/>
    </location>
</feature>
<evidence type="ECO:0000313" key="8">
    <source>
        <dbReference type="Proteomes" id="UP001596109"/>
    </source>
</evidence>
<organism evidence="7 8">
    <name type="scientific">Sporosarcina soli</name>
    <dbReference type="NCBI Taxonomy" id="334736"/>
    <lineage>
        <taxon>Bacteria</taxon>
        <taxon>Bacillati</taxon>
        <taxon>Bacillota</taxon>
        <taxon>Bacilli</taxon>
        <taxon>Bacillales</taxon>
        <taxon>Caryophanaceae</taxon>
        <taxon>Sporosarcina</taxon>
    </lineage>
</organism>
<evidence type="ECO:0000256" key="4">
    <source>
        <dbReference type="ARBA" id="ARBA00023033"/>
    </source>
</evidence>
<keyword evidence="3" id="KW-0560">Oxidoreductase</keyword>
<keyword evidence="2" id="KW-0288">FMN</keyword>
<proteinExistence type="predicted"/>
<dbReference type="InterPro" id="IPR036661">
    <property type="entry name" value="Luciferase-like_sf"/>
</dbReference>
<keyword evidence="1" id="KW-0285">Flavoprotein</keyword>
<keyword evidence="8" id="KW-1185">Reference proteome</keyword>
<evidence type="ECO:0000259" key="6">
    <source>
        <dbReference type="Pfam" id="PF00296"/>
    </source>
</evidence>
<dbReference type="Pfam" id="PF00296">
    <property type="entry name" value="Bac_luciferase"/>
    <property type="match status" value="1"/>
</dbReference>
<evidence type="ECO:0000256" key="2">
    <source>
        <dbReference type="ARBA" id="ARBA00022643"/>
    </source>
</evidence>
<reference evidence="8" key="1">
    <citation type="journal article" date="2019" name="Int. J. Syst. Evol. Microbiol.">
        <title>The Global Catalogue of Microorganisms (GCM) 10K type strain sequencing project: providing services to taxonomists for standard genome sequencing and annotation.</title>
        <authorList>
            <consortium name="The Broad Institute Genomics Platform"/>
            <consortium name="The Broad Institute Genome Sequencing Center for Infectious Disease"/>
            <person name="Wu L."/>
            <person name="Ma J."/>
        </authorList>
    </citation>
    <scope>NUCLEOTIDE SEQUENCE [LARGE SCALE GENOMIC DNA]</scope>
    <source>
        <strain evidence="8">CGMCC 4.1434</strain>
    </source>
</reference>
<feature type="region of interest" description="Disordered" evidence="5">
    <location>
        <begin position="40"/>
        <end position="63"/>
    </location>
</feature>
<evidence type="ECO:0000256" key="1">
    <source>
        <dbReference type="ARBA" id="ARBA00022630"/>
    </source>
</evidence>
<keyword evidence="4" id="KW-0503">Monooxygenase</keyword>
<sequence length="63" mass="6845">MPRSEKIHPVNHKGEFFKAQGTLESPTTPQGHPVIVQAGNSEAGRELAAKTADGPQVKKRRLD</sequence>
<evidence type="ECO:0000313" key="7">
    <source>
        <dbReference type="EMBL" id="MFC5590542.1"/>
    </source>
</evidence>